<feature type="region of interest" description="Disordered" evidence="1">
    <location>
        <begin position="1"/>
        <end position="86"/>
    </location>
</feature>
<gene>
    <name evidence="2" type="ORF">DBV15_06120</name>
</gene>
<evidence type="ECO:0000313" key="3">
    <source>
        <dbReference type="Proteomes" id="UP000310200"/>
    </source>
</evidence>
<reference evidence="2 3" key="1">
    <citation type="journal article" date="2019" name="Philos. Trans. R. Soc. Lond., B, Biol. Sci.">
        <title>Ant behaviour and brain gene expression of defending hosts depend on the ecological success of the intruding social parasite.</title>
        <authorList>
            <person name="Kaur R."/>
            <person name="Stoldt M."/>
            <person name="Jongepier E."/>
            <person name="Feldmeyer B."/>
            <person name="Menzel F."/>
            <person name="Bornberg-Bauer E."/>
            <person name="Foitzik S."/>
        </authorList>
    </citation>
    <scope>NUCLEOTIDE SEQUENCE [LARGE SCALE GENOMIC DNA]</scope>
    <source>
        <tissue evidence="2">Whole body</tissue>
    </source>
</reference>
<sequence length="326" mass="36980">MKESRKIPGGKIVDSRKKEDLRRQRRERRWGRGDERPVDQTESNNSRGITTLAHGNRSYSEKMAGVRRETGRMKRGRGREGGSTVGGKFRKVVARPWEGGIGGWQLSSLRRRRYFVELDPNFRRGNFGRSQTIAILSRGNAKRCIARPSNVRLAAPNFRRRDTSRKWESAQSTGGDKEELYSLTKVRKGVLCCRKWGGLHASSGLDTALPVCSSITWPSLRNKTILPADSEVCHQRHRRHGLRAIRLLYAVAKDLHVLILRPGHVLQVHGPAFETRRSRVWSGDMQRRVSRMKRVGSAEVQSVPGQSAARVSSQPIWESTFARGRD</sequence>
<feature type="compositionally biased region" description="Polar residues" evidence="1">
    <location>
        <begin position="40"/>
        <end position="49"/>
    </location>
</feature>
<dbReference type="AlphaFoldDB" id="A0A4S2KCX0"/>
<proteinExistence type="predicted"/>
<organism evidence="2 3">
    <name type="scientific">Temnothorax longispinosus</name>
    <dbReference type="NCBI Taxonomy" id="300112"/>
    <lineage>
        <taxon>Eukaryota</taxon>
        <taxon>Metazoa</taxon>
        <taxon>Ecdysozoa</taxon>
        <taxon>Arthropoda</taxon>
        <taxon>Hexapoda</taxon>
        <taxon>Insecta</taxon>
        <taxon>Pterygota</taxon>
        <taxon>Neoptera</taxon>
        <taxon>Endopterygota</taxon>
        <taxon>Hymenoptera</taxon>
        <taxon>Apocrita</taxon>
        <taxon>Aculeata</taxon>
        <taxon>Formicoidea</taxon>
        <taxon>Formicidae</taxon>
        <taxon>Myrmicinae</taxon>
        <taxon>Temnothorax</taxon>
    </lineage>
</organism>
<evidence type="ECO:0000256" key="1">
    <source>
        <dbReference type="SAM" id="MobiDB-lite"/>
    </source>
</evidence>
<protein>
    <submittedName>
        <fullName evidence="2">Uncharacterized protein</fullName>
    </submittedName>
</protein>
<feature type="compositionally biased region" description="Basic and acidic residues" evidence="1">
    <location>
        <begin position="30"/>
        <end position="39"/>
    </location>
</feature>
<evidence type="ECO:0000313" key="2">
    <source>
        <dbReference type="EMBL" id="TGZ47123.1"/>
    </source>
</evidence>
<dbReference type="EMBL" id="QBLH01002754">
    <property type="protein sequence ID" value="TGZ47123.1"/>
    <property type="molecule type" value="Genomic_DNA"/>
</dbReference>
<keyword evidence="3" id="KW-1185">Reference proteome</keyword>
<dbReference type="Proteomes" id="UP000310200">
    <property type="component" value="Unassembled WGS sequence"/>
</dbReference>
<accession>A0A4S2KCX0</accession>
<comment type="caution">
    <text evidence="2">The sequence shown here is derived from an EMBL/GenBank/DDBJ whole genome shotgun (WGS) entry which is preliminary data.</text>
</comment>
<feature type="compositionally biased region" description="Basic and acidic residues" evidence="1">
    <location>
        <begin position="13"/>
        <end position="22"/>
    </location>
</feature>
<name>A0A4S2KCX0_9HYME</name>